<dbReference type="InterPro" id="IPR012340">
    <property type="entry name" value="NA-bd_OB-fold"/>
</dbReference>
<accession>A0A8T5GDP7</accession>
<protein>
    <submittedName>
        <fullName evidence="1">DNA-binding protein</fullName>
    </submittedName>
</protein>
<evidence type="ECO:0000313" key="1">
    <source>
        <dbReference type="EMBL" id="MBT4870254.1"/>
    </source>
</evidence>
<sequence length="96" mass="10542">MQVKELSPRSGFEELALEIVSKGEEREFANANGSGKVCSCAAKDSDGTEVSLTLWNEQCSEYNEGDKIKISNGWTSEYQGQIQVSTGKQGTMEKQE</sequence>
<comment type="caution">
    <text evidence="1">The sequence shown here is derived from an EMBL/GenBank/DDBJ whole genome shotgun (WGS) entry which is preliminary data.</text>
</comment>
<organism evidence="1 2">
    <name type="scientific">Candidatus Iainarchaeum sp</name>
    <dbReference type="NCBI Taxonomy" id="3101447"/>
    <lineage>
        <taxon>Archaea</taxon>
        <taxon>Candidatus Iainarchaeota</taxon>
        <taxon>Candidatus Iainarchaeia</taxon>
        <taxon>Candidatus Iainarchaeales</taxon>
        <taxon>Candidatus Iainarchaeaceae</taxon>
        <taxon>Candidatus Iainarchaeum</taxon>
    </lineage>
</organism>
<keyword evidence="1" id="KW-0238">DNA-binding</keyword>
<dbReference type="Gene3D" id="2.40.50.140">
    <property type="entry name" value="Nucleic acid-binding proteins"/>
    <property type="match status" value="1"/>
</dbReference>
<dbReference type="AlphaFoldDB" id="A0A8T5GDP7"/>
<dbReference type="CDD" id="cd04491">
    <property type="entry name" value="SoSSB_OBF"/>
    <property type="match status" value="1"/>
</dbReference>
<dbReference type="Proteomes" id="UP000722459">
    <property type="component" value="Unassembled WGS sequence"/>
</dbReference>
<name>A0A8T5GDP7_9ARCH</name>
<evidence type="ECO:0000313" key="2">
    <source>
        <dbReference type="Proteomes" id="UP000722459"/>
    </source>
</evidence>
<reference evidence="1" key="1">
    <citation type="journal article" date="2021" name="ISME J.">
        <title>Mercury methylation by metabolically versatile and cosmopolitan marine bacteria.</title>
        <authorList>
            <person name="Lin H."/>
            <person name="Ascher D.B."/>
            <person name="Myung Y."/>
            <person name="Lamborg C.H."/>
            <person name="Hallam S.J."/>
            <person name="Gionfriddo C.M."/>
            <person name="Holt K.E."/>
            <person name="Moreau J.W."/>
        </authorList>
    </citation>
    <scope>NUCLEOTIDE SEQUENCE</scope>
    <source>
        <strain evidence="1">SI075_bin30</strain>
    </source>
</reference>
<proteinExistence type="predicted"/>
<dbReference type="GO" id="GO:0003677">
    <property type="term" value="F:DNA binding"/>
    <property type="evidence" value="ECO:0007669"/>
    <property type="project" value="UniProtKB-KW"/>
</dbReference>
<dbReference type="EMBL" id="JABJNZ010000023">
    <property type="protein sequence ID" value="MBT4870254.1"/>
    <property type="molecule type" value="Genomic_DNA"/>
</dbReference>
<dbReference type="SUPFAM" id="SSF50249">
    <property type="entry name" value="Nucleic acid-binding proteins"/>
    <property type="match status" value="1"/>
</dbReference>
<gene>
    <name evidence="1" type="ORF">HON47_01635</name>
</gene>